<sequence>MLSNSHRYVLPDSEAEWSSLEALIGRDFARCHPGETLEDIRRRAAFSKEDRGLLRDWVAVAAAHKIWRSV</sequence>
<evidence type="ECO:0000313" key="1">
    <source>
        <dbReference type="EMBL" id="CEG07041.1"/>
    </source>
</evidence>
<gene>
    <name evidence="1" type="ORF">BN961_00422</name>
</gene>
<dbReference type="AlphaFoldDB" id="A0A090MHJ7"/>
<evidence type="ECO:0000313" key="2">
    <source>
        <dbReference type="Proteomes" id="UP000035762"/>
    </source>
</evidence>
<comment type="caution">
    <text evidence="1">The sequence shown here is derived from an EMBL/GenBank/DDBJ whole genome shotgun (WGS) entry which is preliminary data.</text>
</comment>
<protein>
    <submittedName>
        <fullName evidence="1">Uncharacterized protein</fullName>
    </submittedName>
</protein>
<dbReference type="Proteomes" id="UP000035762">
    <property type="component" value="Unassembled WGS sequence"/>
</dbReference>
<organism evidence="1 2">
    <name type="scientific">Afipia felis</name>
    <name type="common">Cat scratch disease bacillus</name>
    <dbReference type="NCBI Taxonomy" id="1035"/>
    <lineage>
        <taxon>Bacteria</taxon>
        <taxon>Pseudomonadati</taxon>
        <taxon>Pseudomonadota</taxon>
        <taxon>Alphaproteobacteria</taxon>
        <taxon>Hyphomicrobiales</taxon>
        <taxon>Nitrobacteraceae</taxon>
        <taxon>Afipia</taxon>
    </lineage>
</organism>
<name>A0A090MHJ7_AFIFE</name>
<dbReference type="STRING" id="1035.BN961_00422"/>
<proteinExistence type="predicted"/>
<accession>A0A090MHJ7</accession>
<keyword evidence="2" id="KW-1185">Reference proteome</keyword>
<reference evidence="1 2" key="1">
    <citation type="journal article" date="2014" name="Genome Announc.">
        <title>Genome Sequence of Afipia felis Strain 76713, Isolated in Hospital Water Using an Amoeba Co-Culture Procedure.</title>
        <authorList>
            <person name="Benamar S."/>
            <person name="La Scola B."/>
            <person name="Croce O."/>
        </authorList>
    </citation>
    <scope>NUCLEOTIDE SEQUENCE [LARGE SCALE GENOMIC DNA]</scope>
    <source>
        <strain evidence="1 2">76713</strain>
    </source>
</reference>
<dbReference type="EMBL" id="CCAZ020000001">
    <property type="protein sequence ID" value="CEG07041.1"/>
    <property type="molecule type" value="Genomic_DNA"/>
</dbReference>